<feature type="chain" id="PRO_5046103400" evidence="1">
    <location>
        <begin position="21"/>
        <end position="188"/>
    </location>
</feature>
<proteinExistence type="predicted"/>
<sequence length="188" mass="20268">MFASTILTIITPILSSTVNASTLNSISGQQSHKVVQSDRVEQTSLTKEIEKLGTKTSGNGITTFEISDAALEKVINKTFGNKVSNTELARKHSAGVTKIKYYGNGNMNVYLSKDMLNRIRGMGYSSGYKIVVGLISAVAGIPTMGVASVLIMAASGSLVSAMLNQVNPFKAGRIYKIRNWSYTGWSYQ</sequence>
<reference evidence="2 3" key="1">
    <citation type="journal article" date="2023" name="Microbiol. Spectr.">
        <title>Symbiosis of Carpenter Bees with Uncharacterized Lactic Acid Bacteria Showing NAD Auxotrophy.</title>
        <authorList>
            <person name="Kawasaki S."/>
            <person name="Ozawa K."/>
            <person name="Mori T."/>
            <person name="Yamamoto A."/>
            <person name="Ito M."/>
            <person name="Ohkuma M."/>
            <person name="Sakamoto M."/>
            <person name="Matsutani M."/>
        </authorList>
    </citation>
    <scope>NUCLEOTIDE SEQUENCE [LARGE SCALE GENOMIC DNA]</scope>
    <source>
        <strain evidence="2 3">Kim32-2</strain>
    </source>
</reference>
<gene>
    <name evidence="2" type="ORF">KIM322_05580</name>
</gene>
<keyword evidence="3" id="KW-1185">Reference proteome</keyword>
<keyword evidence="1" id="KW-0732">Signal</keyword>
<accession>A0ABM8BGA6</accession>
<evidence type="ECO:0000256" key="1">
    <source>
        <dbReference type="SAM" id="SignalP"/>
    </source>
</evidence>
<evidence type="ECO:0000313" key="3">
    <source>
        <dbReference type="Proteomes" id="UP001321741"/>
    </source>
</evidence>
<dbReference type="Proteomes" id="UP001321741">
    <property type="component" value="Chromosome"/>
</dbReference>
<evidence type="ECO:0000313" key="2">
    <source>
        <dbReference type="EMBL" id="BDR60297.1"/>
    </source>
</evidence>
<protein>
    <submittedName>
        <fullName evidence="2">Uncharacterized protein</fullName>
    </submittedName>
</protein>
<name>A0ABM8BGA6_9LACO</name>
<dbReference type="EMBL" id="AP026803">
    <property type="protein sequence ID" value="BDR60297.1"/>
    <property type="molecule type" value="Genomic_DNA"/>
</dbReference>
<organism evidence="2 3">
    <name type="scientific">Lactobacillus xylocopicola</name>
    <dbReference type="NCBI Taxonomy" id="2976676"/>
    <lineage>
        <taxon>Bacteria</taxon>
        <taxon>Bacillati</taxon>
        <taxon>Bacillota</taxon>
        <taxon>Bacilli</taxon>
        <taxon>Lactobacillales</taxon>
        <taxon>Lactobacillaceae</taxon>
        <taxon>Lactobacillus</taxon>
    </lineage>
</organism>
<feature type="signal peptide" evidence="1">
    <location>
        <begin position="1"/>
        <end position="20"/>
    </location>
</feature>